<dbReference type="InterPro" id="IPR005358">
    <property type="entry name" value="Puta_zinc/iron-chelating_dom"/>
</dbReference>
<dbReference type="PANTHER" id="PTHR35866:SF1">
    <property type="entry name" value="YKGJ FAMILY CYSTEINE CLUSTER PROTEIN"/>
    <property type="match status" value="1"/>
</dbReference>
<sequence>MRRQVSLEEISDGKLYTAQDLVKADCRGCEGCSACCRGMGQSVLLDPLDVRMLERGTGKDFAGLLAAHIELCVADGIVLPCLKMAGDEEACTFLDGEGRCSVHAFRPGICRLFPLGRYYEESGFRYFLQTRECPKKDRSKIRVRKWLDIPDLEIYEEYILTWHRFLQVCERESKDLDGDSLRILQTYLLRTFYETPWLGEDFYSEFYARLAQVKERLGL</sequence>
<name>A0A938XCW3_9CLOT</name>
<dbReference type="AlphaFoldDB" id="A0A938XCW3"/>
<protein>
    <submittedName>
        <fullName evidence="1">YkgJ family cysteine cluster protein</fullName>
    </submittedName>
</protein>
<gene>
    <name evidence="1" type="ORF">H6A20_11075</name>
</gene>
<evidence type="ECO:0000313" key="1">
    <source>
        <dbReference type="EMBL" id="MBM6949188.1"/>
    </source>
</evidence>
<proteinExistence type="predicted"/>
<accession>A0A938XCW3</accession>
<reference evidence="1" key="1">
    <citation type="submission" date="2020-08" db="EMBL/GenBank/DDBJ databases">
        <authorList>
            <person name="Cejkova D."/>
            <person name="Kubasova T."/>
            <person name="Jahodarova E."/>
            <person name="Rychlik I."/>
        </authorList>
    </citation>
    <scope>NUCLEOTIDE SEQUENCE</scope>
    <source>
        <strain evidence="1">An582</strain>
    </source>
</reference>
<dbReference type="RefSeq" id="WP_204907188.1">
    <property type="nucleotide sequence ID" value="NZ_JACJKS010000019.1"/>
</dbReference>
<organism evidence="1 2">
    <name type="scientific">Mordavella massiliensis</name>
    <dbReference type="NCBI Taxonomy" id="1871024"/>
    <lineage>
        <taxon>Bacteria</taxon>
        <taxon>Bacillati</taxon>
        <taxon>Bacillota</taxon>
        <taxon>Clostridia</taxon>
        <taxon>Eubacteriales</taxon>
        <taxon>Clostridiaceae</taxon>
        <taxon>Mordavella</taxon>
    </lineage>
</organism>
<dbReference type="PANTHER" id="PTHR35866">
    <property type="entry name" value="PUTATIVE-RELATED"/>
    <property type="match status" value="1"/>
</dbReference>
<dbReference type="Pfam" id="PF03692">
    <property type="entry name" value="CxxCxxCC"/>
    <property type="match status" value="1"/>
</dbReference>
<dbReference type="EMBL" id="JACJKS010000019">
    <property type="protein sequence ID" value="MBM6949188.1"/>
    <property type="molecule type" value="Genomic_DNA"/>
</dbReference>
<comment type="caution">
    <text evidence="1">The sequence shown here is derived from an EMBL/GenBank/DDBJ whole genome shotgun (WGS) entry which is preliminary data.</text>
</comment>
<evidence type="ECO:0000313" key="2">
    <source>
        <dbReference type="Proteomes" id="UP000705508"/>
    </source>
</evidence>
<reference evidence="1" key="2">
    <citation type="journal article" date="2021" name="Sci. Rep.">
        <title>The distribution of antibiotic resistance genes in chicken gut microbiota commensals.</title>
        <authorList>
            <person name="Juricova H."/>
            <person name="Matiasovicova J."/>
            <person name="Kubasova T."/>
            <person name="Cejkova D."/>
            <person name="Rychlik I."/>
        </authorList>
    </citation>
    <scope>NUCLEOTIDE SEQUENCE</scope>
    <source>
        <strain evidence="1">An582</strain>
    </source>
</reference>
<dbReference type="Proteomes" id="UP000705508">
    <property type="component" value="Unassembled WGS sequence"/>
</dbReference>